<dbReference type="EC" id="2.7.8.-" evidence="4"/>
<dbReference type="RefSeq" id="WP_322464673.1">
    <property type="nucleotide sequence ID" value="NZ_JAXOJX010000005.1"/>
</dbReference>
<feature type="transmembrane region" description="Helical" evidence="2">
    <location>
        <begin position="203"/>
        <end position="228"/>
    </location>
</feature>
<keyword evidence="5" id="KW-1185">Reference proteome</keyword>
<dbReference type="PANTHER" id="PTHR30576">
    <property type="entry name" value="COLANIC BIOSYNTHESIS UDP-GLUCOSE LIPID CARRIER TRANSFERASE"/>
    <property type="match status" value="1"/>
</dbReference>
<protein>
    <submittedName>
        <fullName evidence="4">Sugar transferase</fullName>
        <ecNumber evidence="4">2.7.8.-</ecNumber>
    </submittedName>
</protein>
<keyword evidence="2" id="KW-0812">Transmembrane</keyword>
<reference evidence="4 5" key="1">
    <citation type="submission" date="2023-11" db="EMBL/GenBank/DDBJ databases">
        <title>Draft genome of Azohydromonas lata strain H1 (DSM1123), a polyhydroxyalkanoate producer.</title>
        <authorList>
            <person name="Traversa D."/>
            <person name="D'Addabbo P."/>
            <person name="Pazzani C."/>
            <person name="Manzari C."/>
            <person name="Chiara M."/>
            <person name="Scrascia M."/>
        </authorList>
    </citation>
    <scope>NUCLEOTIDE SEQUENCE [LARGE SCALE GENOMIC DNA]</scope>
    <source>
        <strain evidence="4 5">H1</strain>
    </source>
</reference>
<evidence type="ECO:0000313" key="4">
    <source>
        <dbReference type="EMBL" id="MDZ5455991.1"/>
    </source>
</evidence>
<keyword evidence="4" id="KW-0808">Transferase</keyword>
<dbReference type="InterPro" id="IPR003362">
    <property type="entry name" value="Bact_transf"/>
</dbReference>
<evidence type="ECO:0000256" key="2">
    <source>
        <dbReference type="SAM" id="Phobius"/>
    </source>
</evidence>
<comment type="similarity">
    <text evidence="1">Belongs to the bacterial sugar transferase family.</text>
</comment>
<dbReference type="PANTHER" id="PTHR30576:SF10">
    <property type="entry name" value="SLL5057 PROTEIN"/>
    <property type="match status" value="1"/>
</dbReference>
<organism evidence="4 5">
    <name type="scientific">Azohydromonas lata</name>
    <dbReference type="NCBI Taxonomy" id="45677"/>
    <lineage>
        <taxon>Bacteria</taxon>
        <taxon>Pseudomonadati</taxon>
        <taxon>Pseudomonadota</taxon>
        <taxon>Betaproteobacteria</taxon>
        <taxon>Burkholderiales</taxon>
        <taxon>Sphaerotilaceae</taxon>
        <taxon>Azohydromonas</taxon>
    </lineage>
</organism>
<evidence type="ECO:0000259" key="3">
    <source>
        <dbReference type="Pfam" id="PF02397"/>
    </source>
</evidence>
<sequence length="406" mass="45285">MKNPEAMPSTTILEFPQMNSIRRLMPLSAEELASSNASNTSDYGKAAPLKNFGLDRDFRFGDYGDFLNKLRLEKLRAQRSGSPLSIALYRIQPENECIEGLGVFQLLESLDTTSRETDIIGYIGDEVIAVLCPDTDAEGLKTFVGKINALTGGAWTPKDIATYPNELFEGLAALHRRTSEMQSLITGEYLKTQRNGYRLKRCIDILGSMCALAIFSPLMLLVAIAIAVTSPGPIFFKQLRLGKGGISFWCYKFRSMVANVDDNIHREFVASLINGESSHAQDASGEVPLFKIKADPRITWIGNIIRKTSIDELPQLFNVLKGEMSLVGPRPPIPYEAENYKAWHLRRVLSAMPGITGLWQVEGRSRVTFDEMVRMDLRYIRDCSLGLDIKILLKTIKVVLRGEGAQ</sequence>
<dbReference type="GO" id="GO:0016740">
    <property type="term" value="F:transferase activity"/>
    <property type="evidence" value="ECO:0007669"/>
    <property type="project" value="UniProtKB-KW"/>
</dbReference>
<accession>A0ABU5IBK7</accession>
<evidence type="ECO:0000313" key="5">
    <source>
        <dbReference type="Proteomes" id="UP001293718"/>
    </source>
</evidence>
<gene>
    <name evidence="4" type="ORF">SM757_05345</name>
</gene>
<name>A0ABU5IBK7_9BURK</name>
<proteinExistence type="inferred from homology"/>
<evidence type="ECO:0000256" key="1">
    <source>
        <dbReference type="ARBA" id="ARBA00006464"/>
    </source>
</evidence>
<dbReference type="EMBL" id="JAXOJX010000005">
    <property type="protein sequence ID" value="MDZ5455991.1"/>
    <property type="molecule type" value="Genomic_DNA"/>
</dbReference>
<dbReference type="Pfam" id="PF02397">
    <property type="entry name" value="Bac_transf"/>
    <property type="match status" value="1"/>
</dbReference>
<keyword evidence="2" id="KW-1133">Transmembrane helix</keyword>
<keyword evidence="2" id="KW-0472">Membrane</keyword>
<feature type="domain" description="Bacterial sugar transferase" evidence="3">
    <location>
        <begin position="200"/>
        <end position="400"/>
    </location>
</feature>
<comment type="caution">
    <text evidence="4">The sequence shown here is derived from an EMBL/GenBank/DDBJ whole genome shotgun (WGS) entry which is preliminary data.</text>
</comment>
<dbReference type="Proteomes" id="UP001293718">
    <property type="component" value="Unassembled WGS sequence"/>
</dbReference>